<evidence type="ECO:0000313" key="1">
    <source>
        <dbReference type="EMBL" id="OCT78763.1"/>
    </source>
</evidence>
<name>A0A974CSX1_XENLA</name>
<organism evidence="1 2">
    <name type="scientific">Xenopus laevis</name>
    <name type="common">African clawed frog</name>
    <dbReference type="NCBI Taxonomy" id="8355"/>
    <lineage>
        <taxon>Eukaryota</taxon>
        <taxon>Metazoa</taxon>
        <taxon>Chordata</taxon>
        <taxon>Craniata</taxon>
        <taxon>Vertebrata</taxon>
        <taxon>Euteleostomi</taxon>
        <taxon>Amphibia</taxon>
        <taxon>Batrachia</taxon>
        <taxon>Anura</taxon>
        <taxon>Pipoidea</taxon>
        <taxon>Pipidae</taxon>
        <taxon>Xenopodinae</taxon>
        <taxon>Xenopus</taxon>
        <taxon>Xenopus</taxon>
    </lineage>
</organism>
<dbReference type="Proteomes" id="UP000694892">
    <property type="component" value="Chromosome 5S"/>
</dbReference>
<accession>A0A974CSX1</accession>
<gene>
    <name evidence="1" type="ORF">XELAEV_18029853mg</name>
</gene>
<proteinExistence type="predicted"/>
<reference evidence="2" key="1">
    <citation type="journal article" date="2016" name="Nature">
        <title>Genome evolution in the allotetraploid frog Xenopus laevis.</title>
        <authorList>
            <person name="Session A.M."/>
            <person name="Uno Y."/>
            <person name="Kwon T."/>
            <person name="Chapman J.A."/>
            <person name="Toyoda A."/>
            <person name="Takahashi S."/>
            <person name="Fukui A."/>
            <person name="Hikosaka A."/>
            <person name="Suzuki A."/>
            <person name="Kondo M."/>
            <person name="van Heeringen S.J."/>
            <person name="Quigley I."/>
            <person name="Heinz S."/>
            <person name="Ogino H."/>
            <person name="Ochi H."/>
            <person name="Hellsten U."/>
            <person name="Lyons J.B."/>
            <person name="Simakov O."/>
            <person name="Putnam N."/>
            <person name="Stites J."/>
            <person name="Kuroki Y."/>
            <person name="Tanaka T."/>
            <person name="Michiue T."/>
            <person name="Watanabe M."/>
            <person name="Bogdanovic O."/>
            <person name="Lister R."/>
            <person name="Georgiou G."/>
            <person name="Paranjpe S.S."/>
            <person name="van Kruijsbergen I."/>
            <person name="Shu S."/>
            <person name="Carlson J."/>
            <person name="Kinoshita T."/>
            <person name="Ohta Y."/>
            <person name="Mawaribuchi S."/>
            <person name="Jenkins J."/>
            <person name="Grimwood J."/>
            <person name="Schmutz J."/>
            <person name="Mitros T."/>
            <person name="Mozaffari S.V."/>
            <person name="Suzuki Y."/>
            <person name="Haramoto Y."/>
            <person name="Yamamoto T.S."/>
            <person name="Takagi C."/>
            <person name="Heald R."/>
            <person name="Miller K."/>
            <person name="Haudenschild C."/>
            <person name="Kitzman J."/>
            <person name="Nakayama T."/>
            <person name="Izutsu Y."/>
            <person name="Robert J."/>
            <person name="Fortriede J."/>
            <person name="Burns K."/>
            <person name="Lotay V."/>
            <person name="Karimi K."/>
            <person name="Yasuoka Y."/>
            <person name="Dichmann D.S."/>
            <person name="Flajnik M.F."/>
            <person name="Houston D.W."/>
            <person name="Shendure J."/>
            <person name="DuPasquier L."/>
            <person name="Vize P.D."/>
            <person name="Zorn A.M."/>
            <person name="Ito M."/>
            <person name="Marcotte E.M."/>
            <person name="Wallingford J.B."/>
            <person name="Ito Y."/>
            <person name="Asashima M."/>
            <person name="Ueno N."/>
            <person name="Matsuda Y."/>
            <person name="Veenstra G.J."/>
            <person name="Fujiyama A."/>
            <person name="Harland R.M."/>
            <person name="Taira M."/>
            <person name="Rokhsar D.S."/>
        </authorList>
    </citation>
    <scope>NUCLEOTIDE SEQUENCE [LARGE SCALE GENOMIC DNA]</scope>
    <source>
        <strain evidence="2">J</strain>
    </source>
</reference>
<sequence>MQGKYEYKFKMPFLDCFLGNFARIYQSGVVPETLWKNQGKRDFIFQGHLMTPQNFEVSTGVGGGLFLGSRIRRFWLYQESADRDIKQPS</sequence>
<protein>
    <submittedName>
        <fullName evidence="1">Uncharacterized protein</fullName>
    </submittedName>
</protein>
<dbReference type="AlphaFoldDB" id="A0A974CSX1"/>
<dbReference type="EMBL" id="CM004475">
    <property type="protein sequence ID" value="OCT78763.1"/>
    <property type="molecule type" value="Genomic_DNA"/>
</dbReference>
<evidence type="ECO:0000313" key="2">
    <source>
        <dbReference type="Proteomes" id="UP000694892"/>
    </source>
</evidence>